<dbReference type="EMBL" id="JYIZ01000054">
    <property type="protein sequence ID" value="KJL38655.1"/>
    <property type="molecule type" value="Genomic_DNA"/>
</dbReference>
<organism evidence="1 2">
    <name type="scientific">Microbacterium terrae</name>
    <dbReference type="NCBI Taxonomy" id="69369"/>
    <lineage>
        <taxon>Bacteria</taxon>
        <taxon>Bacillati</taxon>
        <taxon>Actinomycetota</taxon>
        <taxon>Actinomycetes</taxon>
        <taxon>Micrococcales</taxon>
        <taxon>Microbacteriaceae</taxon>
        <taxon>Microbacterium</taxon>
    </lineage>
</organism>
<name>A0A0M2GY19_9MICO</name>
<evidence type="ECO:0000313" key="2">
    <source>
        <dbReference type="Proteomes" id="UP000033956"/>
    </source>
</evidence>
<dbReference type="InterPro" id="IPR011048">
    <property type="entry name" value="Haem_d1_sf"/>
</dbReference>
<evidence type="ECO:0008006" key="3">
    <source>
        <dbReference type="Google" id="ProtNLM"/>
    </source>
</evidence>
<dbReference type="InterPro" id="IPR015943">
    <property type="entry name" value="WD40/YVTN_repeat-like_dom_sf"/>
</dbReference>
<dbReference type="SUPFAM" id="SSF51004">
    <property type="entry name" value="C-terminal (heme d1) domain of cytochrome cd1-nitrite reductase"/>
    <property type="match status" value="1"/>
</dbReference>
<dbReference type="InterPro" id="IPR051200">
    <property type="entry name" value="Host-pathogen_enzymatic-act"/>
</dbReference>
<accession>A0A0M2GY19</accession>
<keyword evidence="2" id="KW-1185">Reference proteome</keyword>
<dbReference type="Gene3D" id="2.130.10.10">
    <property type="entry name" value="YVTN repeat-like/Quinoprotein amine dehydrogenase"/>
    <property type="match status" value="1"/>
</dbReference>
<proteinExistence type="predicted"/>
<dbReference type="STRING" id="92835.RS81_02450"/>
<gene>
    <name evidence="1" type="ORF">RS81_02450</name>
</gene>
<reference evidence="1 2" key="1">
    <citation type="submission" date="2015-02" db="EMBL/GenBank/DDBJ databases">
        <title>Draft genome sequences of ten Microbacterium spp. with emphasis on heavy metal contaminated environments.</title>
        <authorList>
            <person name="Corretto E."/>
        </authorList>
    </citation>
    <scope>NUCLEOTIDE SEQUENCE [LARGE SCALE GENOMIC DNA]</scope>
    <source>
        <strain evidence="1 2">DSM 12510</strain>
    </source>
</reference>
<dbReference type="AlphaFoldDB" id="A0A0M2GY19"/>
<protein>
    <recommendedName>
        <fullName evidence="3">Lactonase, 7-bladed beta-propeller</fullName>
    </recommendedName>
</protein>
<dbReference type="RefSeq" id="WP_052682553.1">
    <property type="nucleotide sequence ID" value="NZ_BAAAUP010000002.1"/>
</dbReference>
<dbReference type="OrthoDB" id="4313767at2"/>
<dbReference type="PATRIC" id="fig|92835.4.peg.2483"/>
<dbReference type="PANTHER" id="PTHR47197">
    <property type="entry name" value="PROTEIN NIRF"/>
    <property type="match status" value="1"/>
</dbReference>
<dbReference type="PANTHER" id="PTHR47197:SF3">
    <property type="entry name" value="DIHYDRO-HEME D1 DEHYDROGENASE"/>
    <property type="match status" value="1"/>
</dbReference>
<evidence type="ECO:0000313" key="1">
    <source>
        <dbReference type="EMBL" id="KJL38655.1"/>
    </source>
</evidence>
<dbReference type="Proteomes" id="UP000033956">
    <property type="component" value="Unassembled WGS sequence"/>
</dbReference>
<comment type="caution">
    <text evidence="1">The sequence shown here is derived from an EMBL/GenBank/DDBJ whole genome shotgun (WGS) entry which is preliminary data.</text>
</comment>
<sequence>MTTSMHRSAAAPHTASTFVATLSEGSEIALVDLAGRAADSVARRTVDVGPAPWGVAVSPTDGTVAVATARGVSLVDRQVTELTGLIPYRDAPDTIAYGEYRPGGTGIVAAPDGRTFFVGVHREGRMSSVEVVDTAVGAVVDSVEIGERPFDLVRSADGRSVHSIDHDSFTLHTIDIASHAVKVQEIAPFGTAGGHMSHMKPHYAAVAEDETIYLPYQGRGLLVIDGATGAHRTEPMTGDTHQHGVALTDDGRLLVVGVGQVGGAKLGPSLTVRDLATGAERLVELDRGHENVIFWRDPADTRAYAVLTGGSTSRGPWDGLTLVALDDDSVTRVTVPGKPQVLAAVVV</sequence>